<dbReference type="GO" id="GO:0048205">
    <property type="term" value="P:COPI coating of Golgi vesicle"/>
    <property type="evidence" value="ECO:0007669"/>
    <property type="project" value="TreeGrafter"/>
</dbReference>
<dbReference type="RefSeq" id="XP_067758708.1">
    <property type="nucleotide sequence ID" value="XM_067902211.1"/>
</dbReference>
<dbReference type="Pfam" id="PF01412">
    <property type="entry name" value="ArfGap"/>
    <property type="match status" value="1"/>
</dbReference>
<dbReference type="AlphaFoldDB" id="A0A836LES3"/>
<dbReference type="GeneID" id="94292288"/>
<evidence type="ECO:0000256" key="4">
    <source>
        <dbReference type="ARBA" id="ARBA00022833"/>
    </source>
</evidence>
<dbReference type="InterPro" id="IPR001164">
    <property type="entry name" value="ArfGAP_dom"/>
</dbReference>
<sequence>MASTNKIQVPETAEEAKELVSRMRQMPENRVCFDCPQKNPSWCSVTYGIFLCMDCCGRHRGMGVHITFMKSVELDSWRQQEALRVALGGNDKAKQFLQQHGNMDPKSFYNSPAAVLYKRMIDKAVNDFMQHGRVLPAPGASPASPTNASQTSLAFSAAAAPSLAPPSSASPDATVASSPVTTAPIVAISSKATGLGVKKLGGGAGLGAKGKKKGFGAIARVEGSIEESTQPVPEELLYDREAEQRKAAEADLAAAAARAVDPNTLNRNVPEVPQVLRQTAFIGKSAENVNGDLFDETSVPAPSPVPQKDRSCGNGNFRSAAAVNSTPMTTTMSAPASRSGPDFRGMGNQAYAPEATTSRTGGGSHHTAASIAASDTLWQLTEAARSLQESAMQATASWGNAVRSFLDD</sequence>
<keyword evidence="9" id="KW-1185">Reference proteome</keyword>
<dbReference type="EMBL" id="JAFJZO010000013">
    <property type="protein sequence ID" value="KAG5509556.1"/>
    <property type="molecule type" value="Genomic_DNA"/>
</dbReference>
<dbReference type="SMART" id="SM00105">
    <property type="entry name" value="ArfGap"/>
    <property type="match status" value="1"/>
</dbReference>
<evidence type="ECO:0000256" key="6">
    <source>
        <dbReference type="SAM" id="MobiDB-lite"/>
    </source>
</evidence>
<dbReference type="InterPro" id="IPR038508">
    <property type="entry name" value="ArfGAP_dom_sf"/>
</dbReference>
<keyword evidence="4" id="KW-0862">Zinc</keyword>
<name>A0A836LES3_9TRYP</name>
<evidence type="ECO:0000256" key="3">
    <source>
        <dbReference type="ARBA" id="ARBA00022771"/>
    </source>
</evidence>
<feature type="domain" description="Arf-GAP" evidence="7">
    <location>
        <begin position="17"/>
        <end position="100"/>
    </location>
</feature>
<evidence type="ECO:0000313" key="8">
    <source>
        <dbReference type="EMBL" id="KAG5509556.1"/>
    </source>
</evidence>
<keyword evidence="1" id="KW-0343">GTPase activation</keyword>
<evidence type="ECO:0000256" key="1">
    <source>
        <dbReference type="ARBA" id="ARBA00022468"/>
    </source>
</evidence>
<comment type="caution">
    <text evidence="8">The sequence shown here is derived from an EMBL/GenBank/DDBJ whole genome shotgun (WGS) entry which is preliminary data.</text>
</comment>
<evidence type="ECO:0000256" key="2">
    <source>
        <dbReference type="ARBA" id="ARBA00022723"/>
    </source>
</evidence>
<dbReference type="Proteomes" id="UP000674318">
    <property type="component" value="Chromosome 13"/>
</dbReference>
<protein>
    <recommendedName>
        <fullName evidence="7">Arf-GAP domain-containing protein</fullName>
    </recommendedName>
</protein>
<dbReference type="PANTHER" id="PTHR45686:SF24">
    <property type="entry name" value="FACTOR GTPASE ACTIVATING PROTEIN, PUTATIVE-RELATED"/>
    <property type="match status" value="1"/>
</dbReference>
<dbReference type="OrthoDB" id="10266696at2759"/>
<dbReference type="PROSITE" id="PS50115">
    <property type="entry name" value="ARFGAP"/>
    <property type="match status" value="1"/>
</dbReference>
<dbReference type="GO" id="GO:0008270">
    <property type="term" value="F:zinc ion binding"/>
    <property type="evidence" value="ECO:0007669"/>
    <property type="project" value="UniProtKB-KW"/>
</dbReference>
<dbReference type="GO" id="GO:0005096">
    <property type="term" value="F:GTPase activator activity"/>
    <property type="evidence" value="ECO:0007669"/>
    <property type="project" value="UniProtKB-KW"/>
</dbReference>
<organism evidence="8 9">
    <name type="scientific">Porcisia hertigi</name>
    <dbReference type="NCBI Taxonomy" id="2761500"/>
    <lineage>
        <taxon>Eukaryota</taxon>
        <taxon>Discoba</taxon>
        <taxon>Euglenozoa</taxon>
        <taxon>Kinetoplastea</taxon>
        <taxon>Metakinetoplastina</taxon>
        <taxon>Trypanosomatida</taxon>
        <taxon>Trypanosomatidae</taxon>
        <taxon>Leishmaniinae</taxon>
        <taxon>Porcisia</taxon>
    </lineage>
</organism>
<reference evidence="8 9" key="1">
    <citation type="submission" date="2021-02" db="EMBL/GenBank/DDBJ databases">
        <title>Porcisia hertigi Genome sequencing and assembly.</title>
        <authorList>
            <person name="Almutairi H."/>
            <person name="Gatherer D."/>
        </authorList>
    </citation>
    <scope>NUCLEOTIDE SEQUENCE [LARGE SCALE GENOMIC DNA]</scope>
    <source>
        <strain evidence="8 9">C119</strain>
    </source>
</reference>
<keyword evidence="3 5" id="KW-0863">Zinc-finger</keyword>
<gene>
    <name evidence="8" type="ORF">JKF63_06261</name>
</gene>
<dbReference type="PRINTS" id="PR00405">
    <property type="entry name" value="REVINTRACTNG"/>
</dbReference>
<dbReference type="PANTHER" id="PTHR45686">
    <property type="entry name" value="ADP-RIBOSYLATION FACTOR GTPASE ACTIVATING PROTEIN 3, ISOFORM H-RELATED"/>
    <property type="match status" value="1"/>
</dbReference>
<dbReference type="InterPro" id="IPR037278">
    <property type="entry name" value="ARFGAP/RecO"/>
</dbReference>
<evidence type="ECO:0000313" key="9">
    <source>
        <dbReference type="Proteomes" id="UP000674318"/>
    </source>
</evidence>
<feature type="compositionally biased region" description="Polar residues" evidence="6">
    <location>
        <begin position="313"/>
        <end position="336"/>
    </location>
</feature>
<accession>A0A836LES3</accession>
<dbReference type="GO" id="GO:0000139">
    <property type="term" value="C:Golgi membrane"/>
    <property type="evidence" value="ECO:0007669"/>
    <property type="project" value="GOC"/>
</dbReference>
<feature type="region of interest" description="Disordered" evidence="6">
    <location>
        <begin position="295"/>
        <end position="368"/>
    </location>
</feature>
<dbReference type="CDD" id="cd08831">
    <property type="entry name" value="ArfGap_ArfGap2_3_like"/>
    <property type="match status" value="1"/>
</dbReference>
<evidence type="ECO:0000256" key="5">
    <source>
        <dbReference type="PROSITE-ProRule" id="PRU00288"/>
    </source>
</evidence>
<dbReference type="FunFam" id="1.10.220.150:FF:000030">
    <property type="entry name" value="GTPase activating protein for Arf, putative"/>
    <property type="match status" value="1"/>
</dbReference>
<keyword evidence="2" id="KW-0479">Metal-binding</keyword>
<dbReference type="KEGG" id="phet:94292288"/>
<evidence type="ECO:0000259" key="7">
    <source>
        <dbReference type="PROSITE" id="PS50115"/>
    </source>
</evidence>
<proteinExistence type="predicted"/>
<dbReference type="Gene3D" id="1.10.220.150">
    <property type="entry name" value="Arf GTPase activating protein"/>
    <property type="match status" value="1"/>
</dbReference>
<dbReference type="SUPFAM" id="SSF57863">
    <property type="entry name" value="ArfGap/RecO-like zinc finger"/>
    <property type="match status" value="1"/>
</dbReference>